<evidence type="ECO:0000313" key="8">
    <source>
        <dbReference type="Proteomes" id="UP001348265"/>
    </source>
</evidence>
<dbReference type="PANTHER" id="PTHR47359">
    <property type="entry name" value="PEPTIDOGLYCAN DL-ENDOPEPTIDASE CWLO"/>
    <property type="match status" value="1"/>
</dbReference>
<keyword evidence="8" id="KW-1185">Reference proteome</keyword>
<feature type="domain" description="NlpC/P60" evidence="6">
    <location>
        <begin position="308"/>
        <end position="432"/>
    </location>
</feature>
<feature type="compositionally biased region" description="Gly residues" evidence="5">
    <location>
        <begin position="73"/>
        <end position="88"/>
    </location>
</feature>
<comment type="similarity">
    <text evidence="1">Belongs to the peptidase C40 family.</text>
</comment>
<keyword evidence="3" id="KW-0378">Hydrolase</keyword>
<dbReference type="EMBL" id="JAVFKM010000028">
    <property type="protein sequence ID" value="MEF3118497.1"/>
    <property type="molecule type" value="Genomic_DNA"/>
</dbReference>
<dbReference type="Pfam" id="PF00877">
    <property type="entry name" value="NLPC_P60"/>
    <property type="match status" value="1"/>
</dbReference>
<evidence type="ECO:0000256" key="1">
    <source>
        <dbReference type="ARBA" id="ARBA00007074"/>
    </source>
</evidence>
<dbReference type="SUPFAM" id="SSF54001">
    <property type="entry name" value="Cysteine proteinases"/>
    <property type="match status" value="1"/>
</dbReference>
<proteinExistence type="inferred from homology"/>
<dbReference type="InterPro" id="IPR000064">
    <property type="entry name" value="NLP_P60_dom"/>
</dbReference>
<accession>A0ABU7X401</accession>
<dbReference type="PROSITE" id="PS51935">
    <property type="entry name" value="NLPC_P60"/>
    <property type="match status" value="1"/>
</dbReference>
<feature type="region of interest" description="Disordered" evidence="5">
    <location>
        <begin position="419"/>
        <end position="456"/>
    </location>
</feature>
<evidence type="ECO:0000313" key="7">
    <source>
        <dbReference type="EMBL" id="MEF3118497.1"/>
    </source>
</evidence>
<dbReference type="Gene3D" id="3.90.1720.10">
    <property type="entry name" value="endopeptidase domain like (from Nostoc punctiforme)"/>
    <property type="match status" value="1"/>
</dbReference>
<organism evidence="7 8">
    <name type="scientific">Streptomyces chrestomyceticus</name>
    <dbReference type="NCBI Taxonomy" id="68185"/>
    <lineage>
        <taxon>Bacteria</taxon>
        <taxon>Bacillati</taxon>
        <taxon>Actinomycetota</taxon>
        <taxon>Actinomycetes</taxon>
        <taxon>Kitasatosporales</taxon>
        <taxon>Streptomycetaceae</taxon>
        <taxon>Streptomyces</taxon>
    </lineage>
</organism>
<dbReference type="InterPro" id="IPR051794">
    <property type="entry name" value="PG_Endopeptidase_C40"/>
</dbReference>
<gene>
    <name evidence="7" type="ORF">RB636_35640</name>
</gene>
<comment type="caution">
    <text evidence="7">The sequence shown here is derived from an EMBL/GenBank/DDBJ whole genome shotgun (WGS) entry which is preliminary data.</text>
</comment>
<dbReference type="PANTHER" id="PTHR47359:SF3">
    <property type="entry name" value="NLP_P60 DOMAIN-CONTAINING PROTEIN-RELATED"/>
    <property type="match status" value="1"/>
</dbReference>
<dbReference type="InterPro" id="IPR038765">
    <property type="entry name" value="Papain-like_cys_pep_sf"/>
</dbReference>
<dbReference type="Proteomes" id="UP001348265">
    <property type="component" value="Unassembled WGS sequence"/>
</dbReference>
<feature type="region of interest" description="Disordered" evidence="5">
    <location>
        <begin position="284"/>
        <end position="312"/>
    </location>
</feature>
<evidence type="ECO:0000256" key="5">
    <source>
        <dbReference type="SAM" id="MobiDB-lite"/>
    </source>
</evidence>
<evidence type="ECO:0000256" key="2">
    <source>
        <dbReference type="ARBA" id="ARBA00022670"/>
    </source>
</evidence>
<keyword evidence="4" id="KW-0788">Thiol protease</keyword>
<feature type="region of interest" description="Disordered" evidence="5">
    <location>
        <begin position="53"/>
        <end position="117"/>
    </location>
</feature>
<sequence length="456" mass="47687">MSQRCTSGQCAPGRSGPLRAGPGRSGPSRLVRSVCATALAGAVALALPAAPVHAVPEPDPAATGALELPDGPDGPGGPDGPDGPGGPDGPDAPEATGSADTDTDTGTASGEDPSLRRLLTRLQDLYRRTEQATEAYNATEEELKAQRKETQDLNVRLARARTRLADGQADAGRLARQQYQGGAAAGLSTYLRMLLSADPQEVLEEGHLFKEAAGSQAATVARLTGNEKRADELAKASRAALDEQQVLTERRRKQRDAVEGRLKEVEELLSTLSEDQLAELGRMEQQGTDEAQRGLVSSGELNGSRAPSASGDRAVRYGLRQVGKPYVWGAQGPGSFDCSGLTSQAWSHAGRPVPRTSQEQWRRLPHVPLRALRPGDLVIYFPGATHVAMYLGDGMVVQAPRPGARVKVSPVASNPLLGAVRPDQGAPPLRAYVPPPLPDDATAGADTGYGSAAGPA</sequence>
<evidence type="ECO:0000259" key="6">
    <source>
        <dbReference type="PROSITE" id="PS51935"/>
    </source>
</evidence>
<keyword evidence="2" id="KW-0645">Protease</keyword>
<protein>
    <submittedName>
        <fullName evidence="7">NlpC/P60 family protein</fullName>
    </submittedName>
</protein>
<evidence type="ECO:0000256" key="3">
    <source>
        <dbReference type="ARBA" id="ARBA00022801"/>
    </source>
</evidence>
<reference evidence="7 8" key="1">
    <citation type="submission" date="2023-08" db="EMBL/GenBank/DDBJ databases">
        <authorList>
            <person name="Sharma P."/>
            <person name="Verma V."/>
            <person name="Mohan M.K."/>
            <person name="Dubey A.K."/>
        </authorList>
    </citation>
    <scope>NUCLEOTIDE SEQUENCE [LARGE SCALE GENOMIC DNA]</scope>
    <source>
        <strain evidence="7 8">ADP4</strain>
    </source>
</reference>
<evidence type="ECO:0000256" key="4">
    <source>
        <dbReference type="ARBA" id="ARBA00022807"/>
    </source>
</evidence>
<feature type="region of interest" description="Disordered" evidence="5">
    <location>
        <begin position="1"/>
        <end position="29"/>
    </location>
</feature>
<dbReference type="RefSeq" id="WP_331789554.1">
    <property type="nucleotide sequence ID" value="NZ_JAVFKM010000028.1"/>
</dbReference>
<feature type="compositionally biased region" description="Low complexity" evidence="5">
    <location>
        <begin position="95"/>
        <end position="110"/>
    </location>
</feature>
<name>A0ABU7X401_9ACTN</name>